<gene>
    <name evidence="2" type="ORF">SAMN02745221_00718</name>
</gene>
<dbReference type="RefSeq" id="WP_073090136.1">
    <property type="nucleotide sequence ID" value="NZ_FQWY01000008.1"/>
</dbReference>
<keyword evidence="1" id="KW-1133">Transmembrane helix</keyword>
<dbReference type="OrthoDB" id="2078873at2"/>
<keyword evidence="1" id="KW-0472">Membrane</keyword>
<evidence type="ECO:0000313" key="3">
    <source>
        <dbReference type="Proteomes" id="UP000242329"/>
    </source>
</evidence>
<keyword evidence="3" id="KW-1185">Reference proteome</keyword>
<dbReference type="Proteomes" id="UP000242329">
    <property type="component" value="Unassembled WGS sequence"/>
</dbReference>
<feature type="transmembrane region" description="Helical" evidence="1">
    <location>
        <begin position="346"/>
        <end position="364"/>
    </location>
</feature>
<sequence length="443" mass="52099">MSLNFYRFYIYPAQDAESFEPFALKLKEEGFSYYSQFIPWEENRKGKYFYFKKIPKVQILCLRVDLPQGTEKEIADLLSHIADIENKSEAGFFNLLGKIEVFSSIEKDETEITKQIKNIVPFNEQKTIELKLKHGKGRRLDWLWPEDKAFYVFSFKPGIHEAQYFLEFELPCIEASLLRLDRINSYYREQKRIILKEKEGLDQRLSRILHSSTVSASTHVQQMEEFENQLHTLATSFGIIAGDYSIILEGVSRIRQMTNYSRYLMDKQKEIEVDDALYEKIFDYYFTKLKEMENLAEGLRISRENYQAAINVIRSRLDILISHENINTQNQIKNIMELNTSIQKQGLIFQFSAGLIEFIVLAYYGHSLWKALAYNAYNIVPGWLQFIITCIFSGSTVYFTHLIAEYIQGEKHHRRRIILVSIFLLLLLAFIFTGSFILDNKVH</sequence>
<evidence type="ECO:0000256" key="1">
    <source>
        <dbReference type="SAM" id="Phobius"/>
    </source>
</evidence>
<proteinExistence type="predicted"/>
<evidence type="ECO:0008006" key="4">
    <source>
        <dbReference type="Google" id="ProtNLM"/>
    </source>
</evidence>
<dbReference type="EMBL" id="FQWY01000008">
    <property type="protein sequence ID" value="SHG66610.1"/>
    <property type="molecule type" value="Genomic_DNA"/>
</dbReference>
<accession>A0A1M5LNZ9</accession>
<feature type="transmembrane region" description="Helical" evidence="1">
    <location>
        <begin position="416"/>
        <end position="438"/>
    </location>
</feature>
<feature type="transmembrane region" description="Helical" evidence="1">
    <location>
        <begin position="384"/>
        <end position="404"/>
    </location>
</feature>
<evidence type="ECO:0000313" key="2">
    <source>
        <dbReference type="EMBL" id="SHG66610.1"/>
    </source>
</evidence>
<name>A0A1M5LNZ9_9FIRM</name>
<dbReference type="AlphaFoldDB" id="A0A1M5LNZ9"/>
<protein>
    <recommendedName>
        <fullName evidence="4">CorA-like Mg2+ transporter protein</fullName>
    </recommendedName>
</protein>
<reference evidence="3" key="1">
    <citation type="submission" date="2016-11" db="EMBL/GenBank/DDBJ databases">
        <authorList>
            <person name="Varghese N."/>
            <person name="Submissions S."/>
        </authorList>
    </citation>
    <scope>NUCLEOTIDE SEQUENCE [LARGE SCALE GENOMIC DNA]</scope>
    <source>
        <strain evidence="3">DSM 11003</strain>
    </source>
</reference>
<organism evidence="2 3">
    <name type="scientific">Thermosyntropha lipolytica DSM 11003</name>
    <dbReference type="NCBI Taxonomy" id="1123382"/>
    <lineage>
        <taxon>Bacteria</taxon>
        <taxon>Bacillati</taxon>
        <taxon>Bacillota</taxon>
        <taxon>Clostridia</taxon>
        <taxon>Eubacteriales</taxon>
        <taxon>Syntrophomonadaceae</taxon>
        <taxon>Thermosyntropha</taxon>
    </lineage>
</organism>
<keyword evidence="1" id="KW-0812">Transmembrane</keyword>